<keyword evidence="2" id="KW-1185">Reference proteome</keyword>
<dbReference type="GO" id="GO:0017148">
    <property type="term" value="P:negative regulation of translation"/>
    <property type="evidence" value="ECO:0007669"/>
    <property type="project" value="InterPro"/>
</dbReference>
<evidence type="ECO:0000313" key="2">
    <source>
        <dbReference type="Proteomes" id="UP000006048"/>
    </source>
</evidence>
<dbReference type="InterPro" id="IPR038493">
    <property type="entry name" value="MqsR_sf"/>
</dbReference>
<dbReference type="EMBL" id="CP002959">
    <property type="protein sequence ID" value="AFM14050.1"/>
    <property type="molecule type" value="Genomic_DNA"/>
</dbReference>
<dbReference type="HOGENOM" id="CLU_161157_1_0_12"/>
<dbReference type="GO" id="GO:0044010">
    <property type="term" value="P:single-species biofilm formation"/>
    <property type="evidence" value="ECO:0007669"/>
    <property type="project" value="InterPro"/>
</dbReference>
<dbReference type="InterPro" id="IPR031451">
    <property type="entry name" value="MqsR_toxin"/>
</dbReference>
<dbReference type="GO" id="GO:0009372">
    <property type="term" value="P:quorum sensing"/>
    <property type="evidence" value="ECO:0007669"/>
    <property type="project" value="InterPro"/>
</dbReference>
<dbReference type="KEGG" id="tpx:Turpa_3413"/>
<proteinExistence type="predicted"/>
<dbReference type="Gene3D" id="3.30.2310.40">
    <property type="match status" value="1"/>
</dbReference>
<evidence type="ECO:0008006" key="3">
    <source>
        <dbReference type="Google" id="ProtNLM"/>
    </source>
</evidence>
<name>I4B9U3_TURPD</name>
<accession>I4B9U3</accession>
<dbReference type="Proteomes" id="UP000006048">
    <property type="component" value="Chromosome"/>
</dbReference>
<dbReference type="AlphaFoldDB" id="I4B9U3"/>
<sequence length="100" mass="11505">MNKATPHHSLARVKALIKAGKVRVTNTARRSAMTDFSLDLDELVAEVAALTMDDFYKSMTTYEDHTRWHDVYHKRVPHGMAYIKVQIDLDQTVVISFKEK</sequence>
<dbReference type="OrthoDB" id="345017at2"/>
<organism evidence="1 2">
    <name type="scientific">Turneriella parva (strain ATCC BAA-1111 / DSM 21527 / NCTC 11395 / H)</name>
    <name type="common">Leptospira parva</name>
    <dbReference type="NCBI Taxonomy" id="869212"/>
    <lineage>
        <taxon>Bacteria</taxon>
        <taxon>Pseudomonadati</taxon>
        <taxon>Spirochaetota</taxon>
        <taxon>Spirochaetia</taxon>
        <taxon>Leptospirales</taxon>
        <taxon>Leptospiraceae</taxon>
        <taxon>Turneriella</taxon>
    </lineage>
</organism>
<protein>
    <recommendedName>
        <fullName evidence="3">Motility quorum-sensing regulator</fullName>
    </recommendedName>
</protein>
<reference evidence="1 2" key="1">
    <citation type="submission" date="2012-06" db="EMBL/GenBank/DDBJ databases">
        <title>The complete chromosome of genome of Turneriella parva DSM 21527.</title>
        <authorList>
            <consortium name="US DOE Joint Genome Institute (JGI-PGF)"/>
            <person name="Lucas S."/>
            <person name="Han J."/>
            <person name="Lapidus A."/>
            <person name="Bruce D."/>
            <person name="Goodwin L."/>
            <person name="Pitluck S."/>
            <person name="Peters L."/>
            <person name="Kyrpides N."/>
            <person name="Mavromatis K."/>
            <person name="Ivanova N."/>
            <person name="Mikhailova N."/>
            <person name="Chertkov O."/>
            <person name="Detter J.C."/>
            <person name="Tapia R."/>
            <person name="Han C."/>
            <person name="Land M."/>
            <person name="Hauser L."/>
            <person name="Markowitz V."/>
            <person name="Cheng J.-F."/>
            <person name="Hugenholtz P."/>
            <person name="Woyke T."/>
            <person name="Wu D."/>
            <person name="Gronow S."/>
            <person name="Wellnitz S."/>
            <person name="Brambilla E."/>
            <person name="Klenk H.-P."/>
            <person name="Eisen J.A."/>
        </authorList>
    </citation>
    <scope>NUCLEOTIDE SEQUENCE [LARGE SCALE GENOMIC DNA]</scope>
    <source>
        <strain evidence="2">ATCC BAA-1111 / DSM 21527 / NCTC 11395 / H</strain>
    </source>
</reference>
<dbReference type="Pfam" id="PF15723">
    <property type="entry name" value="MqsR_toxin"/>
    <property type="match status" value="1"/>
</dbReference>
<dbReference type="STRING" id="869212.Turpa_3413"/>
<gene>
    <name evidence="1" type="ordered locus">Turpa_3413</name>
</gene>
<dbReference type="CDD" id="cd12869">
    <property type="entry name" value="MqsR"/>
    <property type="match status" value="1"/>
</dbReference>
<dbReference type="RefSeq" id="WP_014804543.1">
    <property type="nucleotide sequence ID" value="NC_018020.1"/>
</dbReference>
<evidence type="ECO:0000313" key="1">
    <source>
        <dbReference type="EMBL" id="AFM14050.1"/>
    </source>
</evidence>